<reference evidence="9 10" key="1">
    <citation type="submission" date="2019-12" db="EMBL/GenBank/DDBJ databases">
        <title>Defluviitalea raffinosedens, isolated from a biogas fermenter, genome sequencing and characterization.</title>
        <authorList>
            <person name="Rettenmaier R."/>
            <person name="Schneider M."/>
            <person name="Neuhaus K."/>
            <person name="Liebl W."/>
            <person name="Zverlov V."/>
        </authorList>
    </citation>
    <scope>NUCLEOTIDE SEQUENCE [LARGE SCALE GENOMIC DNA]</scope>
    <source>
        <strain evidence="9 10">249c-K6</strain>
    </source>
</reference>
<keyword evidence="7" id="KW-0812">Transmembrane</keyword>
<dbReference type="InterPro" id="IPR050226">
    <property type="entry name" value="NagZ_Beta-hexosaminidase"/>
</dbReference>
<feature type="transmembrane region" description="Helical" evidence="7">
    <location>
        <begin position="12"/>
        <end position="36"/>
    </location>
</feature>
<evidence type="ECO:0000256" key="4">
    <source>
        <dbReference type="ARBA" id="ARBA00022801"/>
    </source>
</evidence>
<dbReference type="RefSeq" id="WP_158741285.1">
    <property type="nucleotide sequence ID" value="NZ_JAFBEP010000002.1"/>
</dbReference>
<comment type="catalytic activity">
    <reaction evidence="1">
        <text>Hydrolysis of terminal non-reducing N-acetyl-D-hexosamine residues in N-acetyl-beta-D-hexosaminides.</text>
        <dbReference type="EC" id="3.2.1.52"/>
    </reaction>
</comment>
<dbReference type="PANTHER" id="PTHR30480">
    <property type="entry name" value="BETA-HEXOSAMINIDASE-RELATED"/>
    <property type="match status" value="1"/>
</dbReference>
<feature type="compositionally biased region" description="Basic and acidic residues" evidence="6">
    <location>
        <begin position="59"/>
        <end position="78"/>
    </location>
</feature>
<gene>
    <name evidence="9" type="ORF">GND95_11390</name>
</gene>
<evidence type="ECO:0000259" key="8">
    <source>
        <dbReference type="Pfam" id="PF00933"/>
    </source>
</evidence>
<evidence type="ECO:0000313" key="10">
    <source>
        <dbReference type="Proteomes" id="UP000483018"/>
    </source>
</evidence>
<sequence length="445" mass="49047">MKRNEKTATWKRVTVNGLIIIAFLLSVIIVVKLNFFDERVGHDQNMDQVSEQTDDEMNNSDRDDSKLPQENETAKENSGESTDEDAGEENESEDILVNEILNQMDLHQKVCQMSIVFLDSLTGVSNTTAAGDIVKNALTEYPVGGVLFQKGNLSSEEQVISMIQGIQSYANIPLFVASDEEGGRVARVMETLHPYSLDAMLTYKNMGKKKAYENAVLIAGSIKKYGFNTAFAPVADVWSNPENTVIGDRAYSDNFEQAAELISAAVQGFRDQDIICSLKHFPGHGDTKVDSHYGAAYVTKSLDQLRKEEFLPFKAGIDAGADMVMIGHLIVPDIEDVPATFSYKIVTDILKNELNFEGIVITDALNMQAIADHYDSSTAAVYAVKAGADILLCPSSLQGSVEALMNAVQRGEFSEERINESVKKILKLKFQKGIISNIDLSEFQQ</sequence>
<dbReference type="GO" id="GO:0009254">
    <property type="term" value="P:peptidoglycan turnover"/>
    <property type="evidence" value="ECO:0007669"/>
    <property type="project" value="TreeGrafter"/>
</dbReference>
<dbReference type="PANTHER" id="PTHR30480:SF13">
    <property type="entry name" value="BETA-HEXOSAMINIDASE"/>
    <property type="match status" value="1"/>
</dbReference>
<organism evidence="9 10">
    <name type="scientific">Defluviitalea raffinosedens</name>
    <dbReference type="NCBI Taxonomy" id="1450156"/>
    <lineage>
        <taxon>Bacteria</taxon>
        <taxon>Bacillati</taxon>
        <taxon>Bacillota</taxon>
        <taxon>Clostridia</taxon>
        <taxon>Lachnospirales</taxon>
        <taxon>Defluviitaleaceae</taxon>
        <taxon>Defluviitalea</taxon>
    </lineage>
</organism>
<protein>
    <recommendedName>
        <fullName evidence="3">beta-N-acetylhexosaminidase</fullName>
        <ecNumber evidence="3">3.2.1.52</ecNumber>
    </recommendedName>
</protein>
<keyword evidence="4 9" id="KW-0378">Hydrolase</keyword>
<evidence type="ECO:0000256" key="5">
    <source>
        <dbReference type="ARBA" id="ARBA00023295"/>
    </source>
</evidence>
<dbReference type="EC" id="3.2.1.52" evidence="3"/>
<keyword evidence="5" id="KW-0326">Glycosidase</keyword>
<feature type="compositionally biased region" description="Acidic residues" evidence="6">
    <location>
        <begin position="81"/>
        <end position="91"/>
    </location>
</feature>
<comment type="similarity">
    <text evidence="2">Belongs to the glycosyl hydrolase 3 family.</text>
</comment>
<dbReference type="AlphaFoldDB" id="A0A7C8LDD3"/>
<dbReference type="InterPro" id="IPR001764">
    <property type="entry name" value="Glyco_hydro_3_N"/>
</dbReference>
<dbReference type="InterPro" id="IPR017853">
    <property type="entry name" value="GH"/>
</dbReference>
<evidence type="ECO:0000256" key="1">
    <source>
        <dbReference type="ARBA" id="ARBA00001231"/>
    </source>
</evidence>
<name>A0A7C8LDD3_9FIRM</name>
<evidence type="ECO:0000256" key="7">
    <source>
        <dbReference type="SAM" id="Phobius"/>
    </source>
</evidence>
<feature type="region of interest" description="Disordered" evidence="6">
    <location>
        <begin position="48"/>
        <end position="91"/>
    </location>
</feature>
<dbReference type="Gene3D" id="3.20.20.300">
    <property type="entry name" value="Glycoside hydrolase, family 3, N-terminal domain"/>
    <property type="match status" value="1"/>
</dbReference>
<dbReference type="Pfam" id="PF00933">
    <property type="entry name" value="Glyco_hydro_3"/>
    <property type="match status" value="1"/>
</dbReference>
<evidence type="ECO:0000256" key="2">
    <source>
        <dbReference type="ARBA" id="ARBA00005336"/>
    </source>
</evidence>
<dbReference type="Proteomes" id="UP000483018">
    <property type="component" value="Unassembled WGS sequence"/>
</dbReference>
<feature type="domain" description="Glycoside hydrolase family 3 N-terminal" evidence="8">
    <location>
        <begin position="107"/>
        <end position="428"/>
    </location>
</feature>
<accession>A0A7C8LDD3</accession>
<keyword evidence="7" id="KW-0472">Membrane</keyword>
<evidence type="ECO:0000256" key="6">
    <source>
        <dbReference type="SAM" id="MobiDB-lite"/>
    </source>
</evidence>
<keyword evidence="7" id="KW-1133">Transmembrane helix</keyword>
<dbReference type="OrthoDB" id="9805821at2"/>
<dbReference type="EMBL" id="WSLF01000012">
    <property type="protein sequence ID" value="KAE9631358.1"/>
    <property type="molecule type" value="Genomic_DNA"/>
</dbReference>
<dbReference type="GO" id="GO:0004563">
    <property type="term" value="F:beta-N-acetylhexosaminidase activity"/>
    <property type="evidence" value="ECO:0007669"/>
    <property type="project" value="UniProtKB-EC"/>
</dbReference>
<comment type="caution">
    <text evidence="9">The sequence shown here is derived from an EMBL/GenBank/DDBJ whole genome shotgun (WGS) entry which is preliminary data.</text>
</comment>
<dbReference type="GO" id="GO:0005975">
    <property type="term" value="P:carbohydrate metabolic process"/>
    <property type="evidence" value="ECO:0007669"/>
    <property type="project" value="InterPro"/>
</dbReference>
<dbReference type="InterPro" id="IPR019800">
    <property type="entry name" value="Glyco_hydro_3_AS"/>
</dbReference>
<dbReference type="PROSITE" id="PS00775">
    <property type="entry name" value="GLYCOSYL_HYDROL_F3"/>
    <property type="match status" value="1"/>
</dbReference>
<dbReference type="SUPFAM" id="SSF51445">
    <property type="entry name" value="(Trans)glycosidases"/>
    <property type="match status" value="1"/>
</dbReference>
<evidence type="ECO:0000256" key="3">
    <source>
        <dbReference type="ARBA" id="ARBA00012663"/>
    </source>
</evidence>
<keyword evidence="10" id="KW-1185">Reference proteome</keyword>
<dbReference type="InterPro" id="IPR036962">
    <property type="entry name" value="Glyco_hydro_3_N_sf"/>
</dbReference>
<proteinExistence type="inferred from homology"/>
<evidence type="ECO:0000313" key="9">
    <source>
        <dbReference type="EMBL" id="KAE9631358.1"/>
    </source>
</evidence>